<gene>
    <name evidence="5" type="ORF">ACIBG2_11020</name>
</gene>
<dbReference type="PANTHER" id="PTHR10668:SF103">
    <property type="entry name" value="PYRIDINE NUCLEOTIDE-DISULFIDE OXIDOREDUCTASE DOMAIN-CONTAINING PROTEIN 2"/>
    <property type="match status" value="1"/>
</dbReference>
<dbReference type="EMBL" id="JBITGY010000003">
    <property type="protein sequence ID" value="MFI6497910.1"/>
    <property type="molecule type" value="Genomic_DNA"/>
</dbReference>
<dbReference type="Proteomes" id="UP001612741">
    <property type="component" value="Unassembled WGS sequence"/>
</dbReference>
<keyword evidence="6" id="KW-1185">Reference proteome</keyword>
<dbReference type="SUPFAM" id="SSF51905">
    <property type="entry name" value="FAD/NAD(P)-binding domain"/>
    <property type="match status" value="1"/>
</dbReference>
<evidence type="ECO:0000256" key="2">
    <source>
        <dbReference type="ARBA" id="ARBA00038825"/>
    </source>
</evidence>
<organism evidence="5 6">
    <name type="scientific">Nonomuraea typhae</name>
    <dbReference type="NCBI Taxonomy" id="2603600"/>
    <lineage>
        <taxon>Bacteria</taxon>
        <taxon>Bacillati</taxon>
        <taxon>Actinomycetota</taxon>
        <taxon>Actinomycetes</taxon>
        <taxon>Streptosporangiales</taxon>
        <taxon>Streptosporangiaceae</taxon>
        <taxon>Nonomuraea</taxon>
    </lineage>
</organism>
<dbReference type="PANTHER" id="PTHR10668">
    <property type="entry name" value="PHYTOENE DEHYDROGENASE"/>
    <property type="match status" value="1"/>
</dbReference>
<evidence type="ECO:0000256" key="1">
    <source>
        <dbReference type="ARBA" id="ARBA00037217"/>
    </source>
</evidence>
<evidence type="ECO:0000259" key="4">
    <source>
        <dbReference type="Pfam" id="PF01593"/>
    </source>
</evidence>
<feature type="domain" description="Amine oxidase" evidence="4">
    <location>
        <begin position="15"/>
        <end position="395"/>
    </location>
</feature>
<evidence type="ECO:0000313" key="5">
    <source>
        <dbReference type="EMBL" id="MFI6497910.1"/>
    </source>
</evidence>
<comment type="function">
    <text evidence="1">Probable oxidoreductase that may play a role as regulator of mitochondrial function.</text>
</comment>
<reference evidence="5 6" key="1">
    <citation type="submission" date="2024-10" db="EMBL/GenBank/DDBJ databases">
        <title>The Natural Products Discovery Center: Release of the First 8490 Sequenced Strains for Exploring Actinobacteria Biosynthetic Diversity.</title>
        <authorList>
            <person name="Kalkreuter E."/>
            <person name="Kautsar S.A."/>
            <person name="Yang D."/>
            <person name="Bader C.D."/>
            <person name="Teijaro C.N."/>
            <person name="Fluegel L."/>
            <person name="Davis C.M."/>
            <person name="Simpson J.R."/>
            <person name="Lauterbach L."/>
            <person name="Steele A.D."/>
            <person name="Gui C."/>
            <person name="Meng S."/>
            <person name="Li G."/>
            <person name="Viehrig K."/>
            <person name="Ye F."/>
            <person name="Su P."/>
            <person name="Kiefer A.F."/>
            <person name="Nichols A."/>
            <person name="Cepeda A.J."/>
            <person name="Yan W."/>
            <person name="Fan B."/>
            <person name="Jiang Y."/>
            <person name="Adhikari A."/>
            <person name="Zheng C.-J."/>
            <person name="Schuster L."/>
            <person name="Cowan T.M."/>
            <person name="Smanski M.J."/>
            <person name="Chevrette M.G."/>
            <person name="De Carvalho L.P.S."/>
            <person name="Shen B."/>
        </authorList>
    </citation>
    <scope>NUCLEOTIDE SEQUENCE [LARGE SCALE GENOMIC DNA]</scope>
    <source>
        <strain evidence="5 6">NPDC050545</strain>
    </source>
</reference>
<comment type="caution">
    <text evidence="5">The sequence shown here is derived from an EMBL/GenBank/DDBJ whole genome shotgun (WGS) entry which is preliminary data.</text>
</comment>
<accession>A0ABW7YPT9</accession>
<dbReference type="InterPro" id="IPR002937">
    <property type="entry name" value="Amino_oxidase"/>
</dbReference>
<dbReference type="Gene3D" id="3.50.50.60">
    <property type="entry name" value="FAD/NAD(P)-binding domain"/>
    <property type="match status" value="2"/>
</dbReference>
<dbReference type="PRINTS" id="PR00420">
    <property type="entry name" value="RNGMNOXGNASE"/>
</dbReference>
<name>A0ABW7YPT9_9ACTN</name>
<evidence type="ECO:0000313" key="6">
    <source>
        <dbReference type="Proteomes" id="UP001612741"/>
    </source>
</evidence>
<dbReference type="RefSeq" id="WP_397081158.1">
    <property type="nucleotide sequence ID" value="NZ_JBITGY010000003.1"/>
</dbReference>
<dbReference type="InterPro" id="IPR036188">
    <property type="entry name" value="FAD/NAD-bd_sf"/>
</dbReference>
<evidence type="ECO:0000256" key="3">
    <source>
        <dbReference type="ARBA" id="ARBA00040298"/>
    </source>
</evidence>
<sequence length="511" mass="54965">MAEHDVIVVGGGHNGLTTAAYLAKAGLDVLVLEAKEYAGGGAVTQEVTVPGFHHDLHAIAHIFIQASPLVRDDELGLLSRHGLRYVYPDPCISVVFPDGDSICFYRDVRKTAESIARISPRDADNYLRFFEFADPVLDMLLGGFFAPPPPLGAMFAQLDQSELGQEVLRVLLMSHLEVAQEWFEHDKVKAAMARWVSEILAAPEEGGTGAFLMIMVPLIHRYGLGFAVGGSGALTAATARALASYGGAIRTSAPVERILFEGERAIGVRLASGEVLRARKAVAANLNIAQIPELVEHRFGADWQRKVDRLKPAGFVLLVGHLALAEAPIFRAGPEATSAGLQEVCLPLPELRQAFDGLKYGRPASMMPSIGVASVWDPSRAPEGKHTLYLLSFVPPELASGGWQEVFEESFTAFCALTTNMSWSKVLHHVVHSPDDSERFNAAWPKGDPGHFGSQIFQFLGYRPLPNMGYRLPAESLYLVGPSTHPGSGITGGGRAAAQCILSDLGLGSGE</sequence>
<proteinExistence type="predicted"/>
<protein>
    <recommendedName>
        <fullName evidence="3">Pyridine nucleotide-disulfide oxidoreductase domain-containing protein 2</fullName>
    </recommendedName>
</protein>
<comment type="subunit">
    <text evidence="2">Interacts with COX5B; this interaction may contribute to localize PYROXD2 to the inner face of the inner mitochondrial membrane.</text>
</comment>
<dbReference type="Pfam" id="PF01593">
    <property type="entry name" value="Amino_oxidase"/>
    <property type="match status" value="1"/>
</dbReference>